<sequence>MGDARLYTFAFVVGVAWLVVKLMRIGRRDRALPPGPPTIPLLGNLHVLPRKFVFLKFSEWKKEYGGIYSLKLANATAIVLSDMRIVKELLDDRSSETSSRPYFYALEVLAKGFFFVLATSDNPVWRASRKSIQPFFSVQATDAHVRIMERESSVLLHDVLHNPNDLTSHIIRYTFSSITDLAFGKRVLKPDSPEILNFRSYIRTFAKAVSPEAAPVDLIPILRYVPDFLAPWMKLWCETQTQQRSLYFSFLDHAERTTGGGKEKSIIQTTLEQRRELGLTREMVAYTGGALLDAGTETIATTTRSLLLCLMSRPACLKKAQEEIDDLIGDKRLPLASDIDALPYIQALIKERLCPGIHFAGTSLNVAVMRLIWAFDFSLGDDFSGADRPWMLEDDYEDDMKGIALAPKEYFCKVTPRSAERAKVIEDCYNLYNNSDV</sequence>
<keyword evidence="1" id="KW-0503">Monooxygenase</keyword>
<dbReference type="EMBL" id="JAFIQS020000011">
    <property type="protein sequence ID" value="KAH9476433.1"/>
    <property type="molecule type" value="Genomic_DNA"/>
</dbReference>
<keyword evidence="2" id="KW-1185">Reference proteome</keyword>
<name>A0ACB8GL62_PSICU</name>
<reference evidence="1" key="1">
    <citation type="submission" date="2021-10" db="EMBL/GenBank/DDBJ databases">
        <title>Psilocybe cubensis genome.</title>
        <authorList>
            <person name="Mckernan K.J."/>
            <person name="Crawford S."/>
            <person name="Trippe A."/>
            <person name="Kane L.T."/>
            <person name="Mclaughlin S."/>
        </authorList>
    </citation>
    <scope>NUCLEOTIDE SEQUENCE</scope>
    <source>
        <strain evidence="1">MGC-MH-2018</strain>
    </source>
</reference>
<evidence type="ECO:0000313" key="1">
    <source>
        <dbReference type="EMBL" id="KAH9476433.1"/>
    </source>
</evidence>
<evidence type="ECO:0000313" key="2">
    <source>
        <dbReference type="Proteomes" id="UP000664032"/>
    </source>
</evidence>
<proteinExistence type="predicted"/>
<dbReference type="Proteomes" id="UP000664032">
    <property type="component" value="Unassembled WGS sequence"/>
</dbReference>
<comment type="caution">
    <text evidence="1">The sequence shown here is derived from an EMBL/GenBank/DDBJ whole genome shotgun (WGS) entry which is preliminary data.</text>
</comment>
<protein>
    <submittedName>
        <fullName evidence="1">Cytochrome P450 monooxygenase virE</fullName>
    </submittedName>
</protein>
<keyword evidence="1" id="KW-0560">Oxidoreductase</keyword>
<accession>A0ACB8GL62</accession>
<organism evidence="1 2">
    <name type="scientific">Psilocybe cubensis</name>
    <name type="common">Psychedelic mushroom</name>
    <name type="synonym">Stropharia cubensis</name>
    <dbReference type="NCBI Taxonomy" id="181762"/>
    <lineage>
        <taxon>Eukaryota</taxon>
        <taxon>Fungi</taxon>
        <taxon>Dikarya</taxon>
        <taxon>Basidiomycota</taxon>
        <taxon>Agaricomycotina</taxon>
        <taxon>Agaricomycetes</taxon>
        <taxon>Agaricomycetidae</taxon>
        <taxon>Agaricales</taxon>
        <taxon>Agaricineae</taxon>
        <taxon>Strophariaceae</taxon>
        <taxon>Psilocybe</taxon>
    </lineage>
</organism>
<gene>
    <name evidence="1" type="ORF">JR316_0012008</name>
</gene>